<evidence type="ECO:0000313" key="2">
    <source>
        <dbReference type="EMBL" id="VUC32068.1"/>
    </source>
</evidence>
<name>A0ABY6ULM2_BIOOC</name>
<keyword evidence="3" id="KW-1185">Reference proteome</keyword>
<gene>
    <name evidence="2" type="ORF">CLO192961_LOCUS320695</name>
</gene>
<dbReference type="PANTHER" id="PTHR34598">
    <property type="entry name" value="BLL6449 PROTEIN"/>
    <property type="match status" value="1"/>
</dbReference>
<reference evidence="2 3" key="1">
    <citation type="submission" date="2019-06" db="EMBL/GenBank/DDBJ databases">
        <authorList>
            <person name="Broberg M."/>
        </authorList>
    </citation>
    <scope>NUCLEOTIDE SEQUENCE [LARGE SCALE GENOMIC DNA]</scope>
</reference>
<accession>A0ABY6ULM2</accession>
<proteinExistence type="inferred from homology"/>
<protein>
    <submittedName>
        <fullName evidence="2">Uncharacterized protein</fullName>
    </submittedName>
</protein>
<organism evidence="2 3">
    <name type="scientific">Bionectria ochroleuca</name>
    <name type="common">Gliocladium roseum</name>
    <dbReference type="NCBI Taxonomy" id="29856"/>
    <lineage>
        <taxon>Eukaryota</taxon>
        <taxon>Fungi</taxon>
        <taxon>Dikarya</taxon>
        <taxon>Ascomycota</taxon>
        <taxon>Pezizomycotina</taxon>
        <taxon>Sordariomycetes</taxon>
        <taxon>Hypocreomycetidae</taxon>
        <taxon>Hypocreales</taxon>
        <taxon>Bionectriaceae</taxon>
        <taxon>Clonostachys</taxon>
    </lineage>
</organism>
<dbReference type="PANTHER" id="PTHR34598:SF3">
    <property type="entry name" value="OXIDOREDUCTASE AN1597"/>
    <property type="match status" value="1"/>
</dbReference>
<evidence type="ECO:0000256" key="1">
    <source>
        <dbReference type="ARBA" id="ARBA00023604"/>
    </source>
</evidence>
<comment type="caution">
    <text evidence="2">The sequence shown here is derived from an EMBL/GenBank/DDBJ whole genome shotgun (WGS) entry which is preliminary data.</text>
</comment>
<sequence length="181" mass="21362">MTFLSRNKLYETEKPYTTDFPVEGIDGATMTNHTFDVQSIVFHDARSAKESFELDRDGFCYINAETSLKAEDATPEKTEMMDRYTDEVVEILRKKFPQYQEIRSMDFQVRKRHPDFPDGEERRAEFAQPATVPHSDFSKRGAFLRMADIFPGQESHYKKRKFNLIKYVPPQVLVYFLIFYL</sequence>
<comment type="similarity">
    <text evidence="1">Belongs to the asaB hydroxylase/desaturase family.</text>
</comment>
<dbReference type="Proteomes" id="UP000766486">
    <property type="component" value="Unassembled WGS sequence"/>
</dbReference>
<dbReference type="EMBL" id="CABFNS010000844">
    <property type="protein sequence ID" value="VUC32068.1"/>
    <property type="molecule type" value="Genomic_DNA"/>
</dbReference>
<evidence type="ECO:0000313" key="3">
    <source>
        <dbReference type="Proteomes" id="UP000766486"/>
    </source>
</evidence>
<dbReference type="InterPro" id="IPR044053">
    <property type="entry name" value="AsaB-like"/>
</dbReference>